<dbReference type="VEuPathDB" id="FungiDB:MCYG_01457"/>
<dbReference type="RefSeq" id="XP_002848523.1">
    <property type="nucleotide sequence ID" value="XM_002848477.1"/>
</dbReference>
<gene>
    <name evidence="1" type="ORF">MCYG_01457</name>
</gene>
<name>C5FH08_ARTOC</name>
<keyword evidence="2" id="KW-1185">Reference proteome</keyword>
<dbReference type="AlphaFoldDB" id="C5FH08"/>
<evidence type="ECO:0000313" key="2">
    <source>
        <dbReference type="Proteomes" id="UP000002035"/>
    </source>
</evidence>
<reference evidence="2" key="1">
    <citation type="journal article" date="2012" name="MBio">
        <title>Comparative genome analysis of Trichophyton rubrum and related dermatophytes reveals candidate genes involved in infection.</title>
        <authorList>
            <person name="Martinez D.A."/>
            <person name="Oliver B.G."/>
            <person name="Graeser Y."/>
            <person name="Goldberg J.M."/>
            <person name="Li W."/>
            <person name="Martinez-Rossi N.M."/>
            <person name="Monod M."/>
            <person name="Shelest E."/>
            <person name="Barton R.C."/>
            <person name="Birch E."/>
            <person name="Brakhage A.A."/>
            <person name="Chen Z."/>
            <person name="Gurr S.J."/>
            <person name="Heiman D."/>
            <person name="Heitman J."/>
            <person name="Kosti I."/>
            <person name="Rossi A."/>
            <person name="Saif S."/>
            <person name="Samalova M."/>
            <person name="Saunders C.W."/>
            <person name="Shea T."/>
            <person name="Summerbell R.C."/>
            <person name="Xu J."/>
            <person name="Young S."/>
            <person name="Zeng Q."/>
            <person name="Birren B.W."/>
            <person name="Cuomo C.A."/>
            <person name="White T.C."/>
        </authorList>
    </citation>
    <scope>NUCLEOTIDE SEQUENCE [LARGE SCALE GENOMIC DNA]</scope>
    <source>
        <strain evidence="2">ATCC MYA-4605 / CBS 113480</strain>
    </source>
</reference>
<dbReference type="GeneID" id="9230661"/>
<accession>C5FH08</accession>
<dbReference type="EMBL" id="DS995702">
    <property type="protein sequence ID" value="EEQ28638.1"/>
    <property type="molecule type" value="Genomic_DNA"/>
</dbReference>
<dbReference type="HOGENOM" id="CLU_2276830_0_0_1"/>
<sequence length="102" mass="11600">MASRIGYSARISNLEKKARGAMEGWLNVKKEKSGKRHATGDQDCVSTIQRLAGRLIHGLDQSWANRYFQNVPAERSLRLVNKYEYLEPAAIPDFGVRGYIFK</sequence>
<proteinExistence type="predicted"/>
<organism evidence="1 2">
    <name type="scientific">Arthroderma otae (strain ATCC MYA-4605 / CBS 113480)</name>
    <name type="common">Microsporum canis</name>
    <dbReference type="NCBI Taxonomy" id="554155"/>
    <lineage>
        <taxon>Eukaryota</taxon>
        <taxon>Fungi</taxon>
        <taxon>Dikarya</taxon>
        <taxon>Ascomycota</taxon>
        <taxon>Pezizomycotina</taxon>
        <taxon>Eurotiomycetes</taxon>
        <taxon>Eurotiomycetidae</taxon>
        <taxon>Onygenales</taxon>
        <taxon>Arthrodermataceae</taxon>
        <taxon>Microsporum</taxon>
    </lineage>
</organism>
<evidence type="ECO:0000313" key="1">
    <source>
        <dbReference type="EMBL" id="EEQ28638.1"/>
    </source>
</evidence>
<protein>
    <submittedName>
        <fullName evidence="1">Uncharacterized protein</fullName>
    </submittedName>
</protein>
<dbReference type="Proteomes" id="UP000002035">
    <property type="component" value="Unassembled WGS sequence"/>
</dbReference>